<comment type="caution">
    <text evidence="2">The sequence shown here is derived from an EMBL/GenBank/DDBJ whole genome shotgun (WGS) entry which is preliminary data.</text>
</comment>
<organism evidence="2 3">
    <name type="scientific">Cryptolaemus montrouzieri</name>
    <dbReference type="NCBI Taxonomy" id="559131"/>
    <lineage>
        <taxon>Eukaryota</taxon>
        <taxon>Metazoa</taxon>
        <taxon>Ecdysozoa</taxon>
        <taxon>Arthropoda</taxon>
        <taxon>Hexapoda</taxon>
        <taxon>Insecta</taxon>
        <taxon>Pterygota</taxon>
        <taxon>Neoptera</taxon>
        <taxon>Endopterygota</taxon>
        <taxon>Coleoptera</taxon>
        <taxon>Polyphaga</taxon>
        <taxon>Cucujiformia</taxon>
        <taxon>Coccinelloidea</taxon>
        <taxon>Coccinellidae</taxon>
        <taxon>Scymninae</taxon>
        <taxon>Scymnini</taxon>
        <taxon>Cryptolaemus</taxon>
    </lineage>
</organism>
<name>A0ABD2N8P9_9CUCU</name>
<keyword evidence="1" id="KW-0812">Transmembrane</keyword>
<reference evidence="2 3" key="1">
    <citation type="journal article" date="2021" name="BMC Biol.">
        <title>Horizontally acquired antibacterial genes associated with adaptive radiation of ladybird beetles.</title>
        <authorList>
            <person name="Li H.S."/>
            <person name="Tang X.F."/>
            <person name="Huang Y.H."/>
            <person name="Xu Z.Y."/>
            <person name="Chen M.L."/>
            <person name="Du X.Y."/>
            <person name="Qiu B.Y."/>
            <person name="Chen P.T."/>
            <person name="Zhang W."/>
            <person name="Slipinski A."/>
            <person name="Escalona H.E."/>
            <person name="Waterhouse R.M."/>
            <person name="Zwick A."/>
            <person name="Pang H."/>
        </authorList>
    </citation>
    <scope>NUCLEOTIDE SEQUENCE [LARGE SCALE GENOMIC DNA]</scope>
    <source>
        <strain evidence="2">SYSU2018</strain>
    </source>
</reference>
<feature type="transmembrane region" description="Helical" evidence="1">
    <location>
        <begin position="39"/>
        <end position="72"/>
    </location>
</feature>
<keyword evidence="1" id="KW-0472">Membrane</keyword>
<dbReference type="AlphaFoldDB" id="A0ABD2N8P9"/>
<accession>A0ABD2N8P9</accession>
<proteinExistence type="predicted"/>
<evidence type="ECO:0000256" key="1">
    <source>
        <dbReference type="SAM" id="Phobius"/>
    </source>
</evidence>
<gene>
    <name evidence="2" type="ORF">HHI36_015967</name>
</gene>
<evidence type="ECO:0000313" key="2">
    <source>
        <dbReference type="EMBL" id="KAL3274586.1"/>
    </source>
</evidence>
<keyword evidence="1" id="KW-1133">Transmembrane helix</keyword>
<evidence type="ECO:0000313" key="3">
    <source>
        <dbReference type="Proteomes" id="UP001516400"/>
    </source>
</evidence>
<keyword evidence="3" id="KW-1185">Reference proteome</keyword>
<sequence length="128" mass="13818">MVVAIEPNNVPLNKEAILLFASRCKKIVAKHAVEHPVALLVFILLLSSCGLPLVTMISLSPLVLISTCAGYISDLGIDKLLYYLTLQGSSLVFLVVSLSVTTYAAIVGVNLLNSILKSSFVQEKFLKK</sequence>
<feature type="transmembrane region" description="Helical" evidence="1">
    <location>
        <begin position="92"/>
        <end position="112"/>
    </location>
</feature>
<dbReference type="EMBL" id="JABFTP020000062">
    <property type="protein sequence ID" value="KAL3274586.1"/>
    <property type="molecule type" value="Genomic_DNA"/>
</dbReference>
<dbReference type="Proteomes" id="UP001516400">
    <property type="component" value="Unassembled WGS sequence"/>
</dbReference>
<protein>
    <submittedName>
        <fullName evidence="2">Uncharacterized protein</fullName>
    </submittedName>
</protein>